<dbReference type="Pfam" id="PF13481">
    <property type="entry name" value="AAA_25"/>
    <property type="match status" value="1"/>
</dbReference>
<keyword evidence="1" id="KW-0347">Helicase</keyword>
<dbReference type="Gene3D" id="3.40.50.300">
    <property type="entry name" value="P-loop containing nucleotide triphosphate hydrolases"/>
    <property type="match status" value="1"/>
</dbReference>
<dbReference type="SUPFAM" id="SSF52540">
    <property type="entry name" value="P-loop containing nucleoside triphosphate hydrolases"/>
    <property type="match status" value="1"/>
</dbReference>
<accession>A0ABV7IJ23</accession>
<gene>
    <name evidence="1" type="ORF">ACFOD7_20585</name>
</gene>
<dbReference type="Proteomes" id="UP001595557">
    <property type="component" value="Unassembled WGS sequence"/>
</dbReference>
<reference evidence="2" key="1">
    <citation type="journal article" date="2019" name="Int. J. Syst. Evol. Microbiol.">
        <title>The Global Catalogue of Microorganisms (GCM) 10K type strain sequencing project: providing services to taxonomists for standard genome sequencing and annotation.</title>
        <authorList>
            <consortium name="The Broad Institute Genomics Platform"/>
            <consortium name="The Broad Institute Genome Sequencing Center for Infectious Disease"/>
            <person name="Wu L."/>
            <person name="Ma J."/>
        </authorList>
    </citation>
    <scope>NUCLEOTIDE SEQUENCE [LARGE SCALE GENOMIC DNA]</scope>
    <source>
        <strain evidence="2">KCTC 52239</strain>
    </source>
</reference>
<dbReference type="GO" id="GO:0004386">
    <property type="term" value="F:helicase activity"/>
    <property type="evidence" value="ECO:0007669"/>
    <property type="project" value="UniProtKB-KW"/>
</dbReference>
<feature type="non-terminal residue" evidence="1">
    <location>
        <position position="237"/>
    </location>
</feature>
<evidence type="ECO:0000313" key="1">
    <source>
        <dbReference type="EMBL" id="MFC3170429.1"/>
    </source>
</evidence>
<dbReference type="CDD" id="cd01125">
    <property type="entry name" value="RepA_RSF1010_like"/>
    <property type="match status" value="1"/>
</dbReference>
<dbReference type="RefSeq" id="WP_377707496.1">
    <property type="nucleotide sequence ID" value="NZ_JBHRTE010000106.1"/>
</dbReference>
<keyword evidence="2" id="KW-1185">Reference proteome</keyword>
<comment type="caution">
    <text evidence="1">The sequence shown here is derived from an EMBL/GenBank/DDBJ whole genome shotgun (WGS) entry which is preliminary data.</text>
</comment>
<dbReference type="InterPro" id="IPR027417">
    <property type="entry name" value="P-loop_NTPase"/>
</dbReference>
<organism evidence="1 2">
    <name type="scientific">Paracoccus fontiphilus</name>
    <dbReference type="NCBI Taxonomy" id="1815556"/>
    <lineage>
        <taxon>Bacteria</taxon>
        <taxon>Pseudomonadati</taxon>
        <taxon>Pseudomonadota</taxon>
        <taxon>Alphaproteobacteria</taxon>
        <taxon>Rhodobacterales</taxon>
        <taxon>Paracoccaceae</taxon>
        <taxon>Paracoccus</taxon>
    </lineage>
</organism>
<dbReference type="EMBL" id="JBHRTE010000106">
    <property type="protein sequence ID" value="MFC3170429.1"/>
    <property type="molecule type" value="Genomic_DNA"/>
</dbReference>
<keyword evidence="1" id="KW-0547">Nucleotide-binding</keyword>
<keyword evidence="1" id="KW-0067">ATP-binding</keyword>
<keyword evidence="1" id="KW-0378">Hydrolase</keyword>
<dbReference type="InterPro" id="IPR038724">
    <property type="entry name" value="RepA"/>
</dbReference>
<name>A0ABV7IJ23_9RHOB</name>
<sequence length="237" mass="25005">MPTATNTINASALPRLNIREAFNVAPPPLDFVLPGMISGTVGALVAQGGAGKSWAALELAIAVAGGPDLLEMGIEQHGRVVYLPAEDPTLAVSHRLYAARGAVEPEALDRLVENMEIVPLMGRSVDLMTPEWASAIEELSDGARLLVIDTLRRFHQADENSSSDMARLLGVLEAICTRTGVSVLFLHHTGKSAAMNGAGDSQQASRGSSVLVDNVRGGQINLIGMTEAEARAHRIDP</sequence>
<evidence type="ECO:0000313" key="2">
    <source>
        <dbReference type="Proteomes" id="UP001595557"/>
    </source>
</evidence>
<proteinExistence type="predicted"/>
<protein>
    <submittedName>
        <fullName evidence="1">Helicase RepA family protein</fullName>
    </submittedName>
</protein>